<dbReference type="AlphaFoldDB" id="A0A0E9WRK1"/>
<protein>
    <submittedName>
        <fullName evidence="1">Uncharacterized protein</fullName>
    </submittedName>
</protein>
<reference evidence="1" key="1">
    <citation type="submission" date="2014-11" db="EMBL/GenBank/DDBJ databases">
        <authorList>
            <person name="Amaro Gonzalez C."/>
        </authorList>
    </citation>
    <scope>NUCLEOTIDE SEQUENCE</scope>
</reference>
<evidence type="ECO:0000313" key="1">
    <source>
        <dbReference type="EMBL" id="JAH92891.1"/>
    </source>
</evidence>
<proteinExistence type="predicted"/>
<reference evidence="1" key="2">
    <citation type="journal article" date="2015" name="Fish Shellfish Immunol.">
        <title>Early steps in the European eel (Anguilla anguilla)-Vibrio vulnificus interaction in the gills: Role of the RtxA13 toxin.</title>
        <authorList>
            <person name="Callol A."/>
            <person name="Pajuelo D."/>
            <person name="Ebbesson L."/>
            <person name="Teles M."/>
            <person name="MacKenzie S."/>
            <person name="Amaro C."/>
        </authorList>
    </citation>
    <scope>NUCLEOTIDE SEQUENCE</scope>
</reference>
<name>A0A0E9WRK1_ANGAN</name>
<organism evidence="1">
    <name type="scientific">Anguilla anguilla</name>
    <name type="common">European freshwater eel</name>
    <name type="synonym">Muraena anguilla</name>
    <dbReference type="NCBI Taxonomy" id="7936"/>
    <lineage>
        <taxon>Eukaryota</taxon>
        <taxon>Metazoa</taxon>
        <taxon>Chordata</taxon>
        <taxon>Craniata</taxon>
        <taxon>Vertebrata</taxon>
        <taxon>Euteleostomi</taxon>
        <taxon>Actinopterygii</taxon>
        <taxon>Neopterygii</taxon>
        <taxon>Teleostei</taxon>
        <taxon>Anguilliformes</taxon>
        <taxon>Anguillidae</taxon>
        <taxon>Anguilla</taxon>
    </lineage>
</organism>
<accession>A0A0E9WRK1</accession>
<sequence length="88" mass="10093">MFFKKIRSVAVGPRSFSSSETQEDVCCHFFWSQIVDVYCRQQSTAPENTAFEFNYIFSLGDTDQVLTNVCFLLTNVCFSCPRTTEPLL</sequence>
<dbReference type="EMBL" id="GBXM01015686">
    <property type="protein sequence ID" value="JAH92891.1"/>
    <property type="molecule type" value="Transcribed_RNA"/>
</dbReference>